<name>A0AA38CRJ4_9MICO</name>
<sequence>MRRDVEVPQARRPRGLEGGAGALVRDLPVEIAQGGRAEGEAGAHEGTPAWENRAIEASSICVPAPGAVGAT</sequence>
<dbReference type="AlphaFoldDB" id="A0AA38CRJ4"/>
<reference evidence="2" key="1">
    <citation type="journal article" date="2014" name="Int. J. Syst. Evol. Microbiol.">
        <title>Complete genome sequence of Corynebacterium casei LMG S-19264T (=DSM 44701T), isolated from a smear-ripened cheese.</title>
        <authorList>
            <consortium name="US DOE Joint Genome Institute (JGI-PGF)"/>
            <person name="Walter F."/>
            <person name="Albersmeier A."/>
            <person name="Kalinowski J."/>
            <person name="Ruckert C."/>
        </authorList>
    </citation>
    <scope>NUCLEOTIDE SEQUENCE</scope>
    <source>
        <strain evidence="2">NBRC 112290</strain>
    </source>
</reference>
<gene>
    <name evidence="2" type="ORF">GCM10025875_19680</name>
</gene>
<comment type="caution">
    <text evidence="2">The sequence shown here is derived from an EMBL/GenBank/DDBJ whole genome shotgun (WGS) entry which is preliminary data.</text>
</comment>
<proteinExistence type="predicted"/>
<feature type="region of interest" description="Disordered" evidence="1">
    <location>
        <begin position="1"/>
        <end position="21"/>
    </location>
</feature>
<evidence type="ECO:0000313" key="2">
    <source>
        <dbReference type="EMBL" id="GMA31976.1"/>
    </source>
</evidence>
<dbReference type="EMBL" id="BSUM01000001">
    <property type="protein sequence ID" value="GMA31976.1"/>
    <property type="molecule type" value="Genomic_DNA"/>
</dbReference>
<keyword evidence="3" id="KW-1185">Reference proteome</keyword>
<accession>A0AA38CRJ4</accession>
<organism evidence="2 3">
    <name type="scientific">Litorihabitans aurantiacus</name>
    <dbReference type="NCBI Taxonomy" id="1930061"/>
    <lineage>
        <taxon>Bacteria</taxon>
        <taxon>Bacillati</taxon>
        <taxon>Actinomycetota</taxon>
        <taxon>Actinomycetes</taxon>
        <taxon>Micrococcales</taxon>
        <taxon>Beutenbergiaceae</taxon>
        <taxon>Litorihabitans</taxon>
    </lineage>
</organism>
<dbReference type="Proteomes" id="UP001157161">
    <property type="component" value="Unassembled WGS sequence"/>
</dbReference>
<evidence type="ECO:0000313" key="3">
    <source>
        <dbReference type="Proteomes" id="UP001157161"/>
    </source>
</evidence>
<reference evidence="2" key="2">
    <citation type="submission" date="2023-02" db="EMBL/GenBank/DDBJ databases">
        <authorList>
            <person name="Sun Q."/>
            <person name="Mori K."/>
        </authorList>
    </citation>
    <scope>NUCLEOTIDE SEQUENCE</scope>
    <source>
        <strain evidence="2">NBRC 112290</strain>
    </source>
</reference>
<protein>
    <submittedName>
        <fullName evidence="2">Uncharacterized protein</fullName>
    </submittedName>
</protein>
<evidence type="ECO:0000256" key="1">
    <source>
        <dbReference type="SAM" id="MobiDB-lite"/>
    </source>
</evidence>